<evidence type="ECO:0000256" key="4">
    <source>
        <dbReference type="ARBA" id="ARBA00023002"/>
    </source>
</evidence>
<evidence type="ECO:0000313" key="6">
    <source>
        <dbReference type="EMBL" id="RSU12066.1"/>
    </source>
</evidence>
<dbReference type="SUPFAM" id="SSF54373">
    <property type="entry name" value="FAD-linked reductases, C-terminal domain"/>
    <property type="match status" value="1"/>
</dbReference>
<dbReference type="EMBL" id="NGKC01000006">
    <property type="protein sequence ID" value="RSU12066.1"/>
    <property type="molecule type" value="Genomic_DNA"/>
</dbReference>
<dbReference type="PANTHER" id="PTHR13847:SF286">
    <property type="entry name" value="D-AMINO ACID DEHYDROGENASE"/>
    <property type="match status" value="1"/>
</dbReference>
<protein>
    <recommendedName>
        <fullName evidence="5">FAD dependent oxidoreductase domain-containing protein</fullName>
    </recommendedName>
</protein>
<evidence type="ECO:0000259" key="5">
    <source>
        <dbReference type="Pfam" id="PF01266"/>
    </source>
</evidence>
<dbReference type="RefSeq" id="WP_126813512.1">
    <property type="nucleotide sequence ID" value="NZ_NGKC01000006.1"/>
</dbReference>
<evidence type="ECO:0000256" key="1">
    <source>
        <dbReference type="ARBA" id="ARBA00001974"/>
    </source>
</evidence>
<name>A0A430AVJ3_9ENTE</name>
<comment type="similarity">
    <text evidence="2">Belongs to the DadA oxidoreductase family.</text>
</comment>
<dbReference type="OrthoDB" id="9805337at2"/>
<evidence type="ECO:0000313" key="7">
    <source>
        <dbReference type="Proteomes" id="UP000286773"/>
    </source>
</evidence>
<evidence type="ECO:0000256" key="3">
    <source>
        <dbReference type="ARBA" id="ARBA00022630"/>
    </source>
</evidence>
<accession>A0A430AVJ3</accession>
<keyword evidence="3" id="KW-0285">Flavoprotein</keyword>
<dbReference type="GO" id="GO:0016491">
    <property type="term" value="F:oxidoreductase activity"/>
    <property type="evidence" value="ECO:0007669"/>
    <property type="project" value="UniProtKB-KW"/>
</dbReference>
<dbReference type="Gene3D" id="3.50.50.60">
    <property type="entry name" value="FAD/NAD(P)-binding domain"/>
    <property type="match status" value="1"/>
</dbReference>
<keyword evidence="4" id="KW-0560">Oxidoreductase</keyword>
<dbReference type="PANTHER" id="PTHR13847">
    <property type="entry name" value="SARCOSINE DEHYDROGENASE-RELATED"/>
    <property type="match status" value="1"/>
</dbReference>
<dbReference type="Pfam" id="PF01266">
    <property type="entry name" value="DAO"/>
    <property type="match status" value="1"/>
</dbReference>
<dbReference type="InterPro" id="IPR006076">
    <property type="entry name" value="FAD-dep_OxRdtase"/>
</dbReference>
<gene>
    <name evidence="6" type="ORF">CBF27_06475</name>
</gene>
<dbReference type="InterPro" id="IPR036188">
    <property type="entry name" value="FAD/NAD-bd_sf"/>
</dbReference>
<reference evidence="6 7" key="1">
    <citation type="submission" date="2017-05" db="EMBL/GenBank/DDBJ databases">
        <title>Vagococcus spp. assemblies.</title>
        <authorList>
            <person name="Gulvik C.A."/>
        </authorList>
    </citation>
    <scope>NUCLEOTIDE SEQUENCE [LARGE SCALE GENOMIC DNA]</scope>
    <source>
        <strain evidence="6 7">LMG 24798</strain>
    </source>
</reference>
<dbReference type="Proteomes" id="UP000286773">
    <property type="component" value="Unassembled WGS sequence"/>
</dbReference>
<dbReference type="SUPFAM" id="SSF51905">
    <property type="entry name" value="FAD/NAD(P)-binding domain"/>
    <property type="match status" value="1"/>
</dbReference>
<dbReference type="Gene3D" id="3.30.9.10">
    <property type="entry name" value="D-Amino Acid Oxidase, subunit A, domain 2"/>
    <property type="match status" value="1"/>
</dbReference>
<organism evidence="6 7">
    <name type="scientific">Vagococcus acidifermentans</name>
    <dbReference type="NCBI Taxonomy" id="564710"/>
    <lineage>
        <taxon>Bacteria</taxon>
        <taxon>Bacillati</taxon>
        <taxon>Bacillota</taxon>
        <taxon>Bacilli</taxon>
        <taxon>Lactobacillales</taxon>
        <taxon>Enterococcaceae</taxon>
        <taxon>Vagococcus</taxon>
    </lineage>
</organism>
<evidence type="ECO:0000256" key="2">
    <source>
        <dbReference type="ARBA" id="ARBA00009410"/>
    </source>
</evidence>
<keyword evidence="7" id="KW-1185">Reference proteome</keyword>
<proteinExistence type="inferred from homology"/>
<dbReference type="GO" id="GO:0005737">
    <property type="term" value="C:cytoplasm"/>
    <property type="evidence" value="ECO:0007669"/>
    <property type="project" value="TreeGrafter"/>
</dbReference>
<dbReference type="AlphaFoldDB" id="A0A430AVJ3"/>
<comment type="cofactor">
    <cofactor evidence="1">
        <name>FAD</name>
        <dbReference type="ChEBI" id="CHEBI:57692"/>
    </cofactor>
</comment>
<comment type="caution">
    <text evidence="6">The sequence shown here is derived from an EMBL/GenBank/DDBJ whole genome shotgun (WGS) entry which is preliminary data.</text>
</comment>
<sequence length="372" mass="40120">MGQRIAIIGGGIIGTTTAFYLSRNNQQVTLFDDGTGQATKAAAGIISPWLSQRRNKEWYALAKAGAHFYRILMDELTLTKETDSYCRTGTLLFKKNDPLLHKLTSLAEKRREDAPEIGRITRLTQQEITAQWPSLRPSAGGLHIAGGARVDGRSLLTAMGTQAAKSGCCIVPQKVQAVVPESGGYTVHTDTLACPFDAVVLAAGAWLPELLSPLGYQTDIRPQKGQLAEITLPRPIEQLPVIMPVGEIDIIPATRQKILVGATHENDMGYNLAPDPQLLTQMVSQAADLLPVLKDGQITGHRVGTRAYTSDFLPFFGPVAGLPRVYAAGGLGSSGLTTGTIIGKTLADWLLDQPSCFEHYRRQAVPAVKKMP</sequence>
<feature type="domain" description="FAD dependent oxidoreductase" evidence="5">
    <location>
        <begin position="4"/>
        <end position="349"/>
    </location>
</feature>